<dbReference type="AlphaFoldDB" id="A0A0A9CYL1"/>
<evidence type="ECO:0000313" key="1">
    <source>
        <dbReference type="EMBL" id="JAD80651.1"/>
    </source>
</evidence>
<reference evidence="1" key="2">
    <citation type="journal article" date="2015" name="Data Brief">
        <title>Shoot transcriptome of the giant reed, Arundo donax.</title>
        <authorList>
            <person name="Barrero R.A."/>
            <person name="Guerrero F.D."/>
            <person name="Moolhuijzen P."/>
            <person name="Goolsby J.A."/>
            <person name="Tidwell J."/>
            <person name="Bellgard S.E."/>
            <person name="Bellgard M.I."/>
        </authorList>
    </citation>
    <scope>NUCLEOTIDE SEQUENCE</scope>
    <source>
        <tissue evidence="1">Shoot tissue taken approximately 20 cm above the soil surface</tissue>
    </source>
</reference>
<proteinExistence type="predicted"/>
<name>A0A0A9CYL1_ARUDO</name>
<sequence>MVCHFSVQVVPCERGIVGSQWVFNVAISACWEIVQKPVSLEHCLTIARLQTGLDLDMFVM</sequence>
<protein>
    <submittedName>
        <fullName evidence="1">Uncharacterized protein</fullName>
    </submittedName>
</protein>
<organism evidence="1">
    <name type="scientific">Arundo donax</name>
    <name type="common">Giant reed</name>
    <name type="synonym">Donax arundinaceus</name>
    <dbReference type="NCBI Taxonomy" id="35708"/>
    <lineage>
        <taxon>Eukaryota</taxon>
        <taxon>Viridiplantae</taxon>
        <taxon>Streptophyta</taxon>
        <taxon>Embryophyta</taxon>
        <taxon>Tracheophyta</taxon>
        <taxon>Spermatophyta</taxon>
        <taxon>Magnoliopsida</taxon>
        <taxon>Liliopsida</taxon>
        <taxon>Poales</taxon>
        <taxon>Poaceae</taxon>
        <taxon>PACMAD clade</taxon>
        <taxon>Arundinoideae</taxon>
        <taxon>Arundineae</taxon>
        <taxon>Arundo</taxon>
    </lineage>
</organism>
<accession>A0A0A9CYL1</accession>
<dbReference type="EMBL" id="GBRH01217244">
    <property type="protein sequence ID" value="JAD80651.1"/>
    <property type="molecule type" value="Transcribed_RNA"/>
</dbReference>
<reference evidence="1" key="1">
    <citation type="submission" date="2014-09" db="EMBL/GenBank/DDBJ databases">
        <authorList>
            <person name="Magalhaes I.L.F."/>
            <person name="Oliveira U."/>
            <person name="Santos F.R."/>
            <person name="Vidigal T.H.D.A."/>
            <person name="Brescovit A.D."/>
            <person name="Santos A.J."/>
        </authorList>
    </citation>
    <scope>NUCLEOTIDE SEQUENCE</scope>
    <source>
        <tissue evidence="1">Shoot tissue taken approximately 20 cm above the soil surface</tissue>
    </source>
</reference>